<gene>
    <name evidence="2" type="ORF">BXP70_27565</name>
</gene>
<evidence type="ECO:0000313" key="3">
    <source>
        <dbReference type="Proteomes" id="UP000194873"/>
    </source>
</evidence>
<dbReference type="Proteomes" id="UP000194873">
    <property type="component" value="Unassembled WGS sequence"/>
</dbReference>
<comment type="caution">
    <text evidence="2">The sequence shown here is derived from an EMBL/GenBank/DDBJ whole genome shotgun (WGS) entry which is preliminary data.</text>
</comment>
<protein>
    <recommendedName>
        <fullName evidence="4">TonB C-terminal domain-containing protein</fullName>
    </recommendedName>
</protein>
<evidence type="ECO:0000313" key="2">
    <source>
        <dbReference type="EMBL" id="OUJ68687.1"/>
    </source>
</evidence>
<dbReference type="AlphaFoldDB" id="A0A243W5W7"/>
<dbReference type="EMBL" id="MTSE01000045">
    <property type="protein sequence ID" value="OUJ68687.1"/>
    <property type="molecule type" value="Genomic_DNA"/>
</dbReference>
<name>A0A243W5W7_9BACT</name>
<organism evidence="2 3">
    <name type="scientific">Hymenobacter crusticola</name>
    <dbReference type="NCBI Taxonomy" id="1770526"/>
    <lineage>
        <taxon>Bacteria</taxon>
        <taxon>Pseudomonadati</taxon>
        <taxon>Bacteroidota</taxon>
        <taxon>Cytophagia</taxon>
        <taxon>Cytophagales</taxon>
        <taxon>Hymenobacteraceae</taxon>
        <taxon>Hymenobacter</taxon>
    </lineage>
</organism>
<accession>A0A243W5W7</accession>
<evidence type="ECO:0000256" key="1">
    <source>
        <dbReference type="SAM" id="SignalP"/>
    </source>
</evidence>
<sequence length="173" mass="19360">MALSKRWLFVGGLLGAALSAKSQNTAPYRHSSYGDVGAIAFDPMQDDPRFQLCDEHHLAQSYQVNPKYPLGTAALQQRLRTAFAAHSPCRRATGTITVRFLISCTGETGRFRVYAVDTAYRPTAFPPEVAQYLLQAIRSVGRWQPGTYQHHAYDSYKFLSFRLQAGQLVTIFP</sequence>
<dbReference type="Gene3D" id="3.30.1150.10">
    <property type="match status" value="1"/>
</dbReference>
<keyword evidence="3" id="KW-1185">Reference proteome</keyword>
<feature type="signal peptide" evidence="1">
    <location>
        <begin position="1"/>
        <end position="22"/>
    </location>
</feature>
<feature type="chain" id="PRO_5012738077" description="TonB C-terminal domain-containing protein" evidence="1">
    <location>
        <begin position="23"/>
        <end position="173"/>
    </location>
</feature>
<reference evidence="2 3" key="1">
    <citation type="submission" date="2017-01" db="EMBL/GenBank/DDBJ databases">
        <title>A new Hymenobacter.</title>
        <authorList>
            <person name="Liang Y."/>
            <person name="Feng F."/>
        </authorList>
    </citation>
    <scope>NUCLEOTIDE SEQUENCE [LARGE SCALE GENOMIC DNA]</scope>
    <source>
        <strain evidence="2">MIMBbqt21</strain>
    </source>
</reference>
<keyword evidence="1" id="KW-0732">Signal</keyword>
<proteinExistence type="predicted"/>
<evidence type="ECO:0008006" key="4">
    <source>
        <dbReference type="Google" id="ProtNLM"/>
    </source>
</evidence>